<dbReference type="Proteomes" id="UP001163324">
    <property type="component" value="Chromosome 3"/>
</dbReference>
<evidence type="ECO:0000313" key="2">
    <source>
        <dbReference type="Proteomes" id="UP001163324"/>
    </source>
</evidence>
<keyword evidence="2" id="KW-1185">Reference proteome</keyword>
<evidence type="ECO:0000313" key="1">
    <source>
        <dbReference type="EMBL" id="KAI9901200.1"/>
    </source>
</evidence>
<sequence length="240" mass="25824">MASTHVAFDLYGTLLSTASIQKELAQIYGEDQAKTVASLARRYQLEYTWRANSMGLYRPFNELTRCSFEHATAGIGDPIQGESLDRVMQAYNGLDSFDEVPAAMEKLSKSPGIESYIFSNGTPAMVSQSVATSPSLSSTGIFGAERIITVDDVKAYKPDPRAYEHLVKRLGAADEKAVWLVSSNPFDVCGAAAAGVSTVWVDRGGNGWVDGLGHAFGLKPTVICNDVNAAVDEIKSRTSN</sequence>
<reference evidence="1" key="1">
    <citation type="submission" date="2022-10" db="EMBL/GenBank/DDBJ databases">
        <title>Complete Genome of Trichothecium roseum strain YXFP-22015, a Plant Pathogen Isolated from Citrus.</title>
        <authorList>
            <person name="Wang Y."/>
            <person name="Zhu L."/>
        </authorList>
    </citation>
    <scope>NUCLEOTIDE SEQUENCE</scope>
    <source>
        <strain evidence="1">YXFP-22015</strain>
    </source>
</reference>
<protein>
    <submittedName>
        <fullName evidence="1">Uncharacterized protein</fullName>
    </submittedName>
</protein>
<dbReference type="EMBL" id="CM047942">
    <property type="protein sequence ID" value="KAI9901200.1"/>
    <property type="molecule type" value="Genomic_DNA"/>
</dbReference>
<accession>A0ACC0V482</accession>
<organism evidence="1 2">
    <name type="scientific">Trichothecium roseum</name>
    <dbReference type="NCBI Taxonomy" id="47278"/>
    <lineage>
        <taxon>Eukaryota</taxon>
        <taxon>Fungi</taxon>
        <taxon>Dikarya</taxon>
        <taxon>Ascomycota</taxon>
        <taxon>Pezizomycotina</taxon>
        <taxon>Sordariomycetes</taxon>
        <taxon>Hypocreomycetidae</taxon>
        <taxon>Hypocreales</taxon>
        <taxon>Hypocreales incertae sedis</taxon>
        <taxon>Trichothecium</taxon>
    </lineage>
</organism>
<gene>
    <name evidence="1" type="ORF">N3K66_003017</name>
</gene>
<proteinExistence type="predicted"/>
<comment type="caution">
    <text evidence="1">The sequence shown here is derived from an EMBL/GenBank/DDBJ whole genome shotgun (WGS) entry which is preliminary data.</text>
</comment>
<name>A0ACC0V482_9HYPO</name>